<evidence type="ECO:0000313" key="3">
    <source>
        <dbReference type="Proteomes" id="UP001501510"/>
    </source>
</evidence>
<evidence type="ECO:0000313" key="2">
    <source>
        <dbReference type="EMBL" id="GAA0742539.1"/>
    </source>
</evidence>
<sequence>MKKRNIMIGVLALSVLVASNYNMHSNTIKHSTNENIVYAEKNQKVSDEDLKKDAIKAVKDYFGKSPNLNKMKLNVITKTKEQKITGIDEKIKQGQKTLETIKSINIDDIKNVSVKEENDSLEKFKYFMTTNLLNIKETEGMEKAKKQLNTYIKSTEDSIKRFQNMKINVRYGTTYLYFESKEETYNVNFDCKTRELLSVNHEVKLDESKIKSKNLISIEDAKNKAKEFLVKNKLDNIQNPKLVKQEEFQAHLQKDKVGGGFNFNSVALFYEDGDKKANIIVDRATGDISGFDIGKAANKVSYKTSPN</sequence>
<dbReference type="RefSeq" id="WP_343762004.1">
    <property type="nucleotide sequence ID" value="NZ_BAAACG010000010.1"/>
</dbReference>
<dbReference type="EMBL" id="BAAACG010000010">
    <property type="protein sequence ID" value="GAA0742539.1"/>
    <property type="molecule type" value="Genomic_DNA"/>
</dbReference>
<proteinExistence type="predicted"/>
<organism evidence="2 3">
    <name type="scientific">Clostridium oceanicum</name>
    <dbReference type="NCBI Taxonomy" id="1543"/>
    <lineage>
        <taxon>Bacteria</taxon>
        <taxon>Bacillati</taxon>
        <taxon>Bacillota</taxon>
        <taxon>Clostridia</taxon>
        <taxon>Eubacteriales</taxon>
        <taxon>Clostridiaceae</taxon>
        <taxon>Clostridium</taxon>
    </lineage>
</organism>
<comment type="caution">
    <text evidence="2">The sequence shown here is derived from an EMBL/GenBank/DDBJ whole genome shotgun (WGS) entry which is preliminary data.</text>
</comment>
<dbReference type="Proteomes" id="UP001501510">
    <property type="component" value="Unassembled WGS sequence"/>
</dbReference>
<protein>
    <recommendedName>
        <fullName evidence="4">PepSY domain-containing protein</fullName>
    </recommendedName>
</protein>
<feature type="signal peptide" evidence="1">
    <location>
        <begin position="1"/>
        <end position="23"/>
    </location>
</feature>
<accession>A0ABP3UVQ4</accession>
<name>A0ABP3UVQ4_9CLOT</name>
<keyword evidence="1" id="KW-0732">Signal</keyword>
<gene>
    <name evidence="2" type="ORF">GCM10008906_25200</name>
</gene>
<evidence type="ECO:0000256" key="1">
    <source>
        <dbReference type="SAM" id="SignalP"/>
    </source>
</evidence>
<feature type="chain" id="PRO_5045083651" description="PepSY domain-containing protein" evidence="1">
    <location>
        <begin position="24"/>
        <end position="307"/>
    </location>
</feature>
<reference evidence="3" key="1">
    <citation type="journal article" date="2019" name="Int. J. Syst. Evol. Microbiol.">
        <title>The Global Catalogue of Microorganisms (GCM) 10K type strain sequencing project: providing services to taxonomists for standard genome sequencing and annotation.</title>
        <authorList>
            <consortium name="The Broad Institute Genomics Platform"/>
            <consortium name="The Broad Institute Genome Sequencing Center for Infectious Disease"/>
            <person name="Wu L."/>
            <person name="Ma J."/>
        </authorList>
    </citation>
    <scope>NUCLEOTIDE SEQUENCE [LARGE SCALE GENOMIC DNA]</scope>
    <source>
        <strain evidence="3">JCM 1407</strain>
    </source>
</reference>
<keyword evidence="3" id="KW-1185">Reference proteome</keyword>
<evidence type="ECO:0008006" key="4">
    <source>
        <dbReference type="Google" id="ProtNLM"/>
    </source>
</evidence>